<evidence type="ECO:0000256" key="7">
    <source>
        <dbReference type="ARBA" id="ARBA00023242"/>
    </source>
</evidence>
<evidence type="ECO:0000313" key="11">
    <source>
        <dbReference type="Proteomes" id="UP001642484"/>
    </source>
</evidence>
<feature type="transmembrane region" description="Helical" evidence="8">
    <location>
        <begin position="280"/>
        <end position="302"/>
    </location>
</feature>
<keyword evidence="3 8" id="KW-0812">Transmembrane</keyword>
<evidence type="ECO:0000256" key="4">
    <source>
        <dbReference type="ARBA" id="ARBA00022729"/>
    </source>
</evidence>
<keyword evidence="11" id="KW-1185">Reference proteome</keyword>
<keyword evidence="6 8" id="KW-0472">Membrane</keyword>
<gene>
    <name evidence="10" type="ORF">CCMP2556_LOCUS45059</name>
</gene>
<evidence type="ECO:0000256" key="5">
    <source>
        <dbReference type="ARBA" id="ARBA00022989"/>
    </source>
</evidence>
<comment type="caution">
    <text evidence="10">The sequence shown here is derived from an EMBL/GenBank/DDBJ whole genome shotgun (WGS) entry which is preliminary data.</text>
</comment>
<comment type="similarity">
    <text evidence="2">Belongs to the NEMP family.</text>
</comment>
<organism evidence="10 11">
    <name type="scientific">Durusdinium trenchii</name>
    <dbReference type="NCBI Taxonomy" id="1381693"/>
    <lineage>
        <taxon>Eukaryota</taxon>
        <taxon>Sar</taxon>
        <taxon>Alveolata</taxon>
        <taxon>Dinophyceae</taxon>
        <taxon>Suessiales</taxon>
        <taxon>Symbiodiniaceae</taxon>
        <taxon>Durusdinium</taxon>
    </lineage>
</organism>
<evidence type="ECO:0000313" key="10">
    <source>
        <dbReference type="EMBL" id="CAK9094473.1"/>
    </source>
</evidence>
<feature type="transmembrane region" description="Helical" evidence="8">
    <location>
        <begin position="345"/>
        <end position="374"/>
    </location>
</feature>
<accession>A0ABP0R1M1</accession>
<evidence type="ECO:0000256" key="1">
    <source>
        <dbReference type="ARBA" id="ARBA00004575"/>
    </source>
</evidence>
<feature type="transmembrane region" description="Helical" evidence="8">
    <location>
        <begin position="166"/>
        <end position="188"/>
    </location>
</feature>
<name>A0ABP0R1M1_9DINO</name>
<evidence type="ECO:0000256" key="6">
    <source>
        <dbReference type="ARBA" id="ARBA00023136"/>
    </source>
</evidence>
<dbReference type="PANTHER" id="PTHR13598:SF1">
    <property type="entry name" value="AT07567P-RELATED"/>
    <property type="match status" value="1"/>
</dbReference>
<keyword evidence="4 9" id="KW-0732">Signal</keyword>
<sequence>MLRATLALVCCACCFLPSWADSFLEFHSADGERELIPVSPQHPAPLCLRQFEQPPYYAWPVIQVYLLLRLDGKESNSTSVLSWIPWVGQPSRLQIQVKKGPPRWFCRLGQSWLAAVLPSMCKDCTQRCAVKPIQWADNLAVPIPSSGGCVYISKFPPNVDRVHASWYLHLDLSVFIFLLLGIVFVFAWKPLRESVAFHAGLGGVGSLIFITLMVLLWLSRSVRGTLHGSVPFGRSLTTLLAGALAFIPAARNALLAWTLRWLPAPNWQSWLGLKDPIFDLPIGWLAFLLVIVSCLVLVHLGAKLSVRYFAASPEPEGDIDFIIGGDGRRVDLLPPVPVSQRMLGWGIWLLGVSFLLCSTHSDTCSLLITLVVLFKDYIEHVVRMWMMWRSVDVQPKDIRSLISSDEMHSQASATTKAALAQLQQYVKEHPRAVLQVREDSELKLRRFREDGAHFRQPLISVSENSSSLCLVQ</sequence>
<feature type="signal peptide" evidence="9">
    <location>
        <begin position="1"/>
        <end position="20"/>
    </location>
</feature>
<evidence type="ECO:0000256" key="8">
    <source>
        <dbReference type="SAM" id="Phobius"/>
    </source>
</evidence>
<feature type="chain" id="PRO_5046846810" evidence="9">
    <location>
        <begin position="21"/>
        <end position="472"/>
    </location>
</feature>
<proteinExistence type="inferred from homology"/>
<protein>
    <submittedName>
        <fullName evidence="10">Uncharacterized protein</fullName>
    </submittedName>
</protein>
<dbReference type="Proteomes" id="UP001642484">
    <property type="component" value="Unassembled WGS sequence"/>
</dbReference>
<keyword evidence="5 8" id="KW-1133">Transmembrane helix</keyword>
<dbReference type="PANTHER" id="PTHR13598">
    <property type="entry name" value="AT07567P-RELATED"/>
    <property type="match status" value="1"/>
</dbReference>
<dbReference type="EMBL" id="CAXAMN010025339">
    <property type="protein sequence ID" value="CAK9094473.1"/>
    <property type="molecule type" value="Genomic_DNA"/>
</dbReference>
<evidence type="ECO:0000256" key="3">
    <source>
        <dbReference type="ARBA" id="ARBA00022692"/>
    </source>
</evidence>
<dbReference type="Pfam" id="PF10225">
    <property type="entry name" value="NEMP"/>
    <property type="match status" value="1"/>
</dbReference>
<evidence type="ECO:0000256" key="2">
    <source>
        <dbReference type="ARBA" id="ARBA00005748"/>
    </source>
</evidence>
<evidence type="ECO:0000256" key="9">
    <source>
        <dbReference type="SAM" id="SignalP"/>
    </source>
</evidence>
<keyword evidence="7" id="KW-0539">Nucleus</keyword>
<feature type="transmembrane region" description="Helical" evidence="8">
    <location>
        <begin position="238"/>
        <end position="259"/>
    </location>
</feature>
<dbReference type="InterPro" id="IPR019358">
    <property type="entry name" value="NEMP_fam"/>
</dbReference>
<feature type="transmembrane region" description="Helical" evidence="8">
    <location>
        <begin position="195"/>
        <end position="218"/>
    </location>
</feature>
<reference evidence="10 11" key="1">
    <citation type="submission" date="2024-02" db="EMBL/GenBank/DDBJ databases">
        <authorList>
            <person name="Chen Y."/>
            <person name="Shah S."/>
            <person name="Dougan E. K."/>
            <person name="Thang M."/>
            <person name="Chan C."/>
        </authorList>
    </citation>
    <scope>NUCLEOTIDE SEQUENCE [LARGE SCALE GENOMIC DNA]</scope>
</reference>
<comment type="subcellular location">
    <subcellularLocation>
        <location evidence="1">Nucleus inner membrane</location>
        <topology evidence="1">Multi-pass membrane protein</topology>
        <orientation evidence="1">Nucleoplasmic side</orientation>
    </subcellularLocation>
</comment>